<gene>
    <name evidence="1" type="ORF">PENTCL1PPCAC_30308</name>
</gene>
<dbReference type="Proteomes" id="UP001432027">
    <property type="component" value="Unassembled WGS sequence"/>
</dbReference>
<evidence type="ECO:0000313" key="1">
    <source>
        <dbReference type="EMBL" id="GMT08134.1"/>
    </source>
</evidence>
<feature type="non-terminal residue" evidence="1">
    <location>
        <position position="1"/>
    </location>
</feature>
<proteinExistence type="predicted"/>
<comment type="caution">
    <text evidence="1">The sequence shown here is derived from an EMBL/GenBank/DDBJ whole genome shotgun (WGS) entry which is preliminary data.</text>
</comment>
<name>A0AAV5UM44_9BILA</name>
<organism evidence="1 2">
    <name type="scientific">Pristionchus entomophagus</name>
    <dbReference type="NCBI Taxonomy" id="358040"/>
    <lineage>
        <taxon>Eukaryota</taxon>
        <taxon>Metazoa</taxon>
        <taxon>Ecdysozoa</taxon>
        <taxon>Nematoda</taxon>
        <taxon>Chromadorea</taxon>
        <taxon>Rhabditida</taxon>
        <taxon>Rhabditina</taxon>
        <taxon>Diplogasteromorpha</taxon>
        <taxon>Diplogasteroidea</taxon>
        <taxon>Neodiplogasteridae</taxon>
        <taxon>Pristionchus</taxon>
    </lineage>
</organism>
<dbReference type="EMBL" id="BTSX01000017">
    <property type="protein sequence ID" value="GMT08134.1"/>
    <property type="molecule type" value="Genomic_DNA"/>
</dbReference>
<sequence>LEHGLVCIRNCNRGLSFRAGERHGRNCLRSCSAREDNHLTGSHSACNFQGGKKWNTFFNQQGRLLHVSDDFYEEGQHPLRECLEYKYEWSDDDASNFSSFLTRCLRSTRPIDRLLHSLYSTSGCSCSR</sequence>
<evidence type="ECO:0008006" key="3">
    <source>
        <dbReference type="Google" id="ProtNLM"/>
    </source>
</evidence>
<protein>
    <recommendedName>
        <fullName evidence="3">WSC domain-containing protein</fullName>
    </recommendedName>
</protein>
<feature type="non-terminal residue" evidence="1">
    <location>
        <position position="128"/>
    </location>
</feature>
<reference evidence="1" key="1">
    <citation type="submission" date="2023-10" db="EMBL/GenBank/DDBJ databases">
        <title>Genome assembly of Pristionchus species.</title>
        <authorList>
            <person name="Yoshida K."/>
            <person name="Sommer R.J."/>
        </authorList>
    </citation>
    <scope>NUCLEOTIDE SEQUENCE</scope>
    <source>
        <strain evidence="1">RS0144</strain>
    </source>
</reference>
<accession>A0AAV5UM44</accession>
<evidence type="ECO:0000313" key="2">
    <source>
        <dbReference type="Proteomes" id="UP001432027"/>
    </source>
</evidence>
<keyword evidence="2" id="KW-1185">Reference proteome</keyword>
<dbReference type="AlphaFoldDB" id="A0AAV5UM44"/>